<protein>
    <submittedName>
        <fullName evidence="1">Uncharacterized protein</fullName>
    </submittedName>
</protein>
<accession>A0A3P5ZQK8</accession>
<dbReference type="EMBL" id="LR031572">
    <property type="protein sequence ID" value="VDC78805.1"/>
    <property type="molecule type" value="Genomic_DNA"/>
</dbReference>
<organism evidence="1">
    <name type="scientific">Brassica campestris</name>
    <name type="common">Field mustard</name>
    <dbReference type="NCBI Taxonomy" id="3711"/>
    <lineage>
        <taxon>Eukaryota</taxon>
        <taxon>Viridiplantae</taxon>
        <taxon>Streptophyta</taxon>
        <taxon>Embryophyta</taxon>
        <taxon>Tracheophyta</taxon>
        <taxon>Spermatophyta</taxon>
        <taxon>Magnoliopsida</taxon>
        <taxon>eudicotyledons</taxon>
        <taxon>Gunneridae</taxon>
        <taxon>Pentapetalae</taxon>
        <taxon>rosids</taxon>
        <taxon>malvids</taxon>
        <taxon>Brassicales</taxon>
        <taxon>Brassicaceae</taxon>
        <taxon>Brassiceae</taxon>
        <taxon>Brassica</taxon>
    </lineage>
</organism>
<evidence type="ECO:0000313" key="1">
    <source>
        <dbReference type="EMBL" id="VDC78805.1"/>
    </source>
</evidence>
<gene>
    <name evidence="1" type="ORF">BRAA03T10023Z</name>
</gene>
<proteinExistence type="predicted"/>
<sequence length="43" mass="4966">MAYSRRRQVFSRGLCCWQCNSEPIEERGETILEKVLGKMESGS</sequence>
<reference evidence="1" key="1">
    <citation type="submission" date="2018-11" db="EMBL/GenBank/DDBJ databases">
        <authorList>
            <consortium name="Genoscope - CEA"/>
            <person name="William W."/>
        </authorList>
    </citation>
    <scope>NUCLEOTIDE SEQUENCE</scope>
</reference>
<dbReference type="AlphaFoldDB" id="A0A3P5ZQK8"/>
<name>A0A3P5ZQK8_BRACM</name>